<dbReference type="Pfam" id="PF15846">
    <property type="entry name" value="DUF4720"/>
    <property type="match status" value="1"/>
</dbReference>
<protein>
    <submittedName>
        <fullName evidence="1">Uncharacterized protein</fullName>
    </submittedName>
</protein>
<accession>A0A974BS93</accession>
<name>A0A974BS93_XENLA</name>
<reference evidence="2" key="1">
    <citation type="journal article" date="2016" name="Nature">
        <title>Genome evolution in the allotetraploid frog Xenopus laevis.</title>
        <authorList>
            <person name="Session A.M."/>
            <person name="Uno Y."/>
            <person name="Kwon T."/>
            <person name="Chapman J.A."/>
            <person name="Toyoda A."/>
            <person name="Takahashi S."/>
            <person name="Fukui A."/>
            <person name="Hikosaka A."/>
            <person name="Suzuki A."/>
            <person name="Kondo M."/>
            <person name="van Heeringen S.J."/>
            <person name="Quigley I."/>
            <person name="Heinz S."/>
            <person name="Ogino H."/>
            <person name="Ochi H."/>
            <person name="Hellsten U."/>
            <person name="Lyons J.B."/>
            <person name="Simakov O."/>
            <person name="Putnam N."/>
            <person name="Stites J."/>
            <person name="Kuroki Y."/>
            <person name="Tanaka T."/>
            <person name="Michiue T."/>
            <person name="Watanabe M."/>
            <person name="Bogdanovic O."/>
            <person name="Lister R."/>
            <person name="Georgiou G."/>
            <person name="Paranjpe S.S."/>
            <person name="van Kruijsbergen I."/>
            <person name="Shu S."/>
            <person name="Carlson J."/>
            <person name="Kinoshita T."/>
            <person name="Ohta Y."/>
            <person name="Mawaribuchi S."/>
            <person name="Jenkins J."/>
            <person name="Grimwood J."/>
            <person name="Schmutz J."/>
            <person name="Mitros T."/>
            <person name="Mozaffari S.V."/>
            <person name="Suzuki Y."/>
            <person name="Haramoto Y."/>
            <person name="Yamamoto T.S."/>
            <person name="Takagi C."/>
            <person name="Heald R."/>
            <person name="Miller K."/>
            <person name="Haudenschild C."/>
            <person name="Kitzman J."/>
            <person name="Nakayama T."/>
            <person name="Izutsu Y."/>
            <person name="Robert J."/>
            <person name="Fortriede J."/>
            <person name="Burns K."/>
            <person name="Lotay V."/>
            <person name="Karimi K."/>
            <person name="Yasuoka Y."/>
            <person name="Dichmann D.S."/>
            <person name="Flajnik M.F."/>
            <person name="Houston D.W."/>
            <person name="Shendure J."/>
            <person name="DuPasquier L."/>
            <person name="Vize P.D."/>
            <person name="Zorn A.M."/>
            <person name="Ito M."/>
            <person name="Marcotte E.M."/>
            <person name="Wallingford J.B."/>
            <person name="Ito Y."/>
            <person name="Asashima M."/>
            <person name="Ueno N."/>
            <person name="Matsuda Y."/>
            <person name="Veenstra G.J."/>
            <person name="Fujiyama A."/>
            <person name="Harland R.M."/>
            <person name="Taira M."/>
            <person name="Rokhsar D.S."/>
        </authorList>
    </citation>
    <scope>NUCLEOTIDE SEQUENCE [LARGE SCALE GENOMIC DNA]</scope>
    <source>
        <strain evidence="2">J</strain>
    </source>
</reference>
<dbReference type="Proteomes" id="UP000694892">
    <property type="component" value="Chromosome 9_10S"/>
</dbReference>
<sequence>MEMIFSETLQLHIQQREHVGSSQIKKMNPTILGIFCLLLCVESRSTHNERWNTLARSENRNLFLSALQTYFRRRGISIDGATTLFNNLPTKPRNTYDLVPSEDGFQAAGIPTNDIEWETSF</sequence>
<dbReference type="InterPro" id="IPR031699">
    <property type="entry name" value="DUF4720"/>
</dbReference>
<gene>
    <name evidence="1" type="ORF">XELAEV_18045848mg</name>
</gene>
<dbReference type="AlphaFoldDB" id="A0A974BS93"/>
<proteinExistence type="predicted"/>
<dbReference type="EMBL" id="CM004483">
    <property type="protein sequence ID" value="OCT59830.1"/>
    <property type="molecule type" value="Genomic_DNA"/>
</dbReference>
<evidence type="ECO:0000313" key="2">
    <source>
        <dbReference type="Proteomes" id="UP000694892"/>
    </source>
</evidence>
<organism evidence="1 2">
    <name type="scientific">Xenopus laevis</name>
    <name type="common">African clawed frog</name>
    <dbReference type="NCBI Taxonomy" id="8355"/>
    <lineage>
        <taxon>Eukaryota</taxon>
        <taxon>Metazoa</taxon>
        <taxon>Chordata</taxon>
        <taxon>Craniata</taxon>
        <taxon>Vertebrata</taxon>
        <taxon>Euteleostomi</taxon>
        <taxon>Amphibia</taxon>
        <taxon>Batrachia</taxon>
        <taxon>Anura</taxon>
        <taxon>Pipoidea</taxon>
        <taxon>Pipidae</taxon>
        <taxon>Xenopodinae</taxon>
        <taxon>Xenopus</taxon>
        <taxon>Xenopus</taxon>
    </lineage>
</organism>
<evidence type="ECO:0000313" key="1">
    <source>
        <dbReference type="EMBL" id="OCT59830.1"/>
    </source>
</evidence>